<proteinExistence type="predicted"/>
<dbReference type="Pfam" id="PF00730">
    <property type="entry name" value="HhH-GPD"/>
    <property type="match status" value="1"/>
</dbReference>
<dbReference type="CDD" id="cd00056">
    <property type="entry name" value="ENDO3c"/>
    <property type="match status" value="1"/>
</dbReference>
<evidence type="ECO:0000256" key="4">
    <source>
        <dbReference type="ARBA" id="ARBA00023204"/>
    </source>
</evidence>
<sequence>MVEQVVIQGPYNFFQALKRLTIDPLNDIDLKKQSVKIPIQIGETMAAVEVKQTGSFEFPCFQVSVSEGRLDWDLLLERLTDIFHWDTPLQKINDHFKGTELEPLFDNYRGTPFVCDFNLYGSLMKTIIHQQLNLTFAYRLTERFVKKFGMEKDGAWFYPEPDVISNLKVEDLRELQFSQRKSEYVIDTSRLIKDGLLDLHSLKDVANEDVVKQLTAIRGVGRWTAECFLMFGLGRLDLFPVQDIGIQNGLKHFFQMDRKPTLEEMHHWSEMWKPYRTYASLYLWESLETD</sequence>
<keyword evidence="4" id="KW-0234">DNA repair</keyword>
<keyword evidence="7" id="KW-1185">Reference proteome</keyword>
<evidence type="ECO:0000256" key="1">
    <source>
        <dbReference type="ARBA" id="ARBA00000086"/>
    </source>
</evidence>
<name>A0ABS6JHI8_9BACI</name>
<dbReference type="EMBL" id="JAHQCS010000113">
    <property type="protein sequence ID" value="MBU9712860.1"/>
    <property type="molecule type" value="Genomic_DNA"/>
</dbReference>
<dbReference type="InterPro" id="IPR051912">
    <property type="entry name" value="Alkylbase_DNA_Glycosylase/TA"/>
</dbReference>
<dbReference type="Proteomes" id="UP000784880">
    <property type="component" value="Unassembled WGS sequence"/>
</dbReference>
<accession>A0ABS6JHI8</accession>
<keyword evidence="3" id="KW-0227">DNA damage</keyword>
<dbReference type="PANTHER" id="PTHR43003:SF5">
    <property type="entry name" value="DNA-3-METHYLADENINE GLYCOSYLASE"/>
    <property type="match status" value="1"/>
</dbReference>
<protein>
    <recommendedName>
        <fullName evidence="2">DNA-3-methyladenine glycosylase II</fullName>
        <ecNumber evidence="2">3.2.2.21</ecNumber>
    </recommendedName>
</protein>
<evidence type="ECO:0000259" key="5">
    <source>
        <dbReference type="SMART" id="SM00478"/>
    </source>
</evidence>
<feature type="domain" description="HhH-GPD" evidence="5">
    <location>
        <begin position="128"/>
        <end position="287"/>
    </location>
</feature>
<dbReference type="RefSeq" id="WP_217067037.1">
    <property type="nucleotide sequence ID" value="NZ_JAHQCS010000113.1"/>
</dbReference>
<gene>
    <name evidence="6" type="ORF">KS419_14105</name>
</gene>
<dbReference type="SMART" id="SM00478">
    <property type="entry name" value="ENDO3c"/>
    <property type="match status" value="1"/>
</dbReference>
<comment type="caution">
    <text evidence="6">The sequence shown here is derived from an EMBL/GenBank/DDBJ whole genome shotgun (WGS) entry which is preliminary data.</text>
</comment>
<dbReference type="InterPro" id="IPR003265">
    <property type="entry name" value="HhH-GPD_domain"/>
</dbReference>
<comment type="catalytic activity">
    <reaction evidence="1">
        <text>Hydrolysis of alkylated DNA, releasing 3-methyladenine, 3-methylguanine, 7-methylguanine and 7-methyladenine.</text>
        <dbReference type="EC" id="3.2.2.21"/>
    </reaction>
</comment>
<evidence type="ECO:0000313" key="6">
    <source>
        <dbReference type="EMBL" id="MBU9712860.1"/>
    </source>
</evidence>
<evidence type="ECO:0000313" key="7">
    <source>
        <dbReference type="Proteomes" id="UP000784880"/>
    </source>
</evidence>
<organism evidence="6 7">
    <name type="scientific">Evansella tamaricis</name>
    <dbReference type="NCBI Taxonomy" id="2069301"/>
    <lineage>
        <taxon>Bacteria</taxon>
        <taxon>Bacillati</taxon>
        <taxon>Bacillota</taxon>
        <taxon>Bacilli</taxon>
        <taxon>Bacillales</taxon>
        <taxon>Bacillaceae</taxon>
        <taxon>Evansella</taxon>
    </lineage>
</organism>
<evidence type="ECO:0000256" key="3">
    <source>
        <dbReference type="ARBA" id="ARBA00022763"/>
    </source>
</evidence>
<reference evidence="6 7" key="1">
    <citation type="submission" date="2021-06" db="EMBL/GenBank/DDBJ databases">
        <title>Bacillus sp. RD4P76, an endophyte from a halophyte.</title>
        <authorList>
            <person name="Sun J.-Q."/>
        </authorList>
    </citation>
    <scope>NUCLEOTIDE SEQUENCE [LARGE SCALE GENOMIC DNA]</scope>
    <source>
        <strain evidence="6 7">CGMCC 1.15917</strain>
    </source>
</reference>
<evidence type="ECO:0000256" key="2">
    <source>
        <dbReference type="ARBA" id="ARBA00012000"/>
    </source>
</evidence>
<dbReference type="EC" id="3.2.2.21" evidence="2"/>
<dbReference type="PANTHER" id="PTHR43003">
    <property type="entry name" value="DNA-3-METHYLADENINE GLYCOSYLASE"/>
    <property type="match status" value="1"/>
</dbReference>